<dbReference type="EMBL" id="BARS01007609">
    <property type="protein sequence ID" value="GAF67692.1"/>
    <property type="molecule type" value="Genomic_DNA"/>
</dbReference>
<sequence>DNSYVGVTVNYNNECYRLDELRDSVDAKHKVASFEPMYNAIINPDLTGIEWCWFGAQTQPELQPNFKDMMYLVNHAANSGAYVFMKNNLWTPRDFIRLEQFPEAMI</sequence>
<comment type="caution">
    <text evidence="1">The sequence shown here is derived from an EMBL/GenBank/DDBJ whole genome shotgun (WGS) entry which is preliminary data.</text>
</comment>
<evidence type="ECO:0000313" key="1">
    <source>
        <dbReference type="EMBL" id="GAF67692.1"/>
    </source>
</evidence>
<organism evidence="1">
    <name type="scientific">marine sediment metagenome</name>
    <dbReference type="NCBI Taxonomy" id="412755"/>
    <lineage>
        <taxon>unclassified sequences</taxon>
        <taxon>metagenomes</taxon>
        <taxon>ecological metagenomes</taxon>
    </lineage>
</organism>
<gene>
    <name evidence="1" type="ORF">S01H1_14616</name>
</gene>
<feature type="non-terminal residue" evidence="1">
    <location>
        <position position="1"/>
    </location>
</feature>
<proteinExistence type="predicted"/>
<name>X0RVB4_9ZZZZ</name>
<dbReference type="AlphaFoldDB" id="X0RVB4"/>
<reference evidence="1" key="1">
    <citation type="journal article" date="2014" name="Front. Microbiol.">
        <title>High frequency of phylogenetically diverse reductive dehalogenase-homologous genes in deep subseafloor sedimentary metagenomes.</title>
        <authorList>
            <person name="Kawai M."/>
            <person name="Futagami T."/>
            <person name="Toyoda A."/>
            <person name="Takaki Y."/>
            <person name="Nishi S."/>
            <person name="Hori S."/>
            <person name="Arai W."/>
            <person name="Tsubouchi T."/>
            <person name="Morono Y."/>
            <person name="Uchiyama I."/>
            <person name="Ito T."/>
            <person name="Fujiyama A."/>
            <person name="Inagaki F."/>
            <person name="Takami H."/>
        </authorList>
    </citation>
    <scope>NUCLEOTIDE SEQUENCE</scope>
    <source>
        <strain evidence="1">Expedition CK06-06</strain>
    </source>
</reference>
<dbReference type="Pfam" id="PF07505">
    <property type="entry name" value="DUF5131"/>
    <property type="match status" value="1"/>
</dbReference>
<accession>X0RVB4</accession>
<protein>
    <submittedName>
        <fullName evidence="1">Uncharacterized protein</fullName>
    </submittedName>
</protein>
<dbReference type="InterPro" id="IPR011101">
    <property type="entry name" value="DUF5131"/>
</dbReference>